<dbReference type="EMBL" id="VCDI01000010">
    <property type="protein sequence ID" value="TLU70789.1"/>
    <property type="molecule type" value="Genomic_DNA"/>
</dbReference>
<accession>A0A5R9J1H2</accession>
<dbReference type="InterPro" id="IPR008331">
    <property type="entry name" value="Ferritin_DPS_dom"/>
</dbReference>
<evidence type="ECO:0000256" key="1">
    <source>
        <dbReference type="ARBA" id="ARBA00009497"/>
    </source>
</evidence>
<dbReference type="PANTHER" id="PTHR42932">
    <property type="entry name" value="GENERAL STRESS PROTEIN 20U"/>
    <property type="match status" value="1"/>
</dbReference>
<dbReference type="NCBIfam" id="NF006975">
    <property type="entry name" value="PRK09448.1"/>
    <property type="match status" value="1"/>
</dbReference>
<dbReference type="PIRSF" id="PIRSF005900">
    <property type="entry name" value="Dps"/>
    <property type="match status" value="1"/>
</dbReference>
<dbReference type="PANTHER" id="PTHR42932:SF3">
    <property type="entry name" value="DNA PROTECTION DURING STARVATION PROTEIN"/>
    <property type="match status" value="1"/>
</dbReference>
<dbReference type="PRINTS" id="PR01346">
    <property type="entry name" value="HELNAPAPROT"/>
</dbReference>
<feature type="domain" description="Ferritin/DPS" evidence="3">
    <location>
        <begin position="31"/>
        <end position="171"/>
    </location>
</feature>
<dbReference type="PROSITE" id="PS00818">
    <property type="entry name" value="DPS_1"/>
    <property type="match status" value="1"/>
</dbReference>
<proteinExistence type="inferred from homology"/>
<dbReference type="Proteomes" id="UP000305654">
    <property type="component" value="Unassembled WGS sequence"/>
</dbReference>
<protein>
    <submittedName>
        <fullName evidence="4">DNA starvation/stationary phase protection protein Dps</fullName>
    </submittedName>
</protein>
<dbReference type="InterPro" id="IPR023188">
    <property type="entry name" value="DPS_DNA-bd_CS"/>
</dbReference>
<evidence type="ECO:0000259" key="3">
    <source>
        <dbReference type="Pfam" id="PF00210"/>
    </source>
</evidence>
<dbReference type="OrthoDB" id="9797687at2"/>
<gene>
    <name evidence="4" type="primary">dps</name>
    <name evidence="4" type="synonym">pexB</name>
    <name evidence="4" type="ORF">FE263_19545</name>
</gene>
<dbReference type="InterPro" id="IPR009078">
    <property type="entry name" value="Ferritin-like_SF"/>
</dbReference>
<dbReference type="SUPFAM" id="SSF47240">
    <property type="entry name" value="Ferritin-like"/>
    <property type="match status" value="1"/>
</dbReference>
<evidence type="ECO:0000313" key="4">
    <source>
        <dbReference type="EMBL" id="TLU70789.1"/>
    </source>
</evidence>
<comment type="similarity">
    <text evidence="1 2">Belongs to the Dps family.</text>
</comment>
<dbReference type="RefSeq" id="WP_138327731.1">
    <property type="nucleotide sequence ID" value="NZ_VCDI01000010.1"/>
</dbReference>
<dbReference type="InterPro" id="IPR012347">
    <property type="entry name" value="Ferritin-like"/>
</dbReference>
<dbReference type="Pfam" id="PF00210">
    <property type="entry name" value="Ferritin"/>
    <property type="match status" value="1"/>
</dbReference>
<comment type="caution">
    <text evidence="4">The sequence shown here is derived from an EMBL/GenBank/DDBJ whole genome shotgun (WGS) entry which is preliminary data.</text>
</comment>
<dbReference type="InterPro" id="IPR002177">
    <property type="entry name" value="DPS_DNA-bd"/>
</dbReference>
<dbReference type="GO" id="GO:0016722">
    <property type="term" value="F:oxidoreductase activity, acting on metal ions"/>
    <property type="evidence" value="ECO:0007669"/>
    <property type="project" value="InterPro"/>
</dbReference>
<organism evidence="4 5">
    <name type="scientific">Lichenicoccus roseus</name>
    <dbReference type="NCBI Taxonomy" id="2683649"/>
    <lineage>
        <taxon>Bacteria</taxon>
        <taxon>Pseudomonadati</taxon>
        <taxon>Pseudomonadota</taxon>
        <taxon>Alphaproteobacteria</taxon>
        <taxon>Acetobacterales</taxon>
        <taxon>Acetobacteraceae</taxon>
        <taxon>Lichenicoccus</taxon>
    </lineage>
</organism>
<keyword evidence="5" id="KW-1185">Reference proteome</keyword>
<reference evidence="4 5" key="1">
    <citation type="submission" date="2019-05" db="EMBL/GenBank/DDBJ databases">
        <authorList>
            <person name="Pankratov T."/>
            <person name="Grouzdev D."/>
        </authorList>
    </citation>
    <scope>NUCLEOTIDE SEQUENCE [LARGE SCALE GENOMIC DNA]</scope>
    <source>
        <strain evidence="4 5">KEBCLARHB70R</strain>
    </source>
</reference>
<dbReference type="GO" id="GO:0008199">
    <property type="term" value="F:ferric iron binding"/>
    <property type="evidence" value="ECO:0007669"/>
    <property type="project" value="InterPro"/>
</dbReference>
<evidence type="ECO:0000313" key="5">
    <source>
        <dbReference type="Proteomes" id="UP000305654"/>
    </source>
</evidence>
<dbReference type="AlphaFoldDB" id="A0A5R9J1H2"/>
<evidence type="ECO:0000256" key="2">
    <source>
        <dbReference type="RuleBase" id="RU003875"/>
    </source>
</evidence>
<dbReference type="CDD" id="cd01043">
    <property type="entry name" value="DPS"/>
    <property type="match status" value="1"/>
</dbReference>
<name>A0A5R9J1H2_9PROT</name>
<sequence length="185" mass="20630">MAADDKPKLVKPRLHPTRNNIESNARNVSISLLNHRLADGLDLALITKQAHWNLKGPQFIGVHEMLDGFRTDQDDWNDKMAERITALGGTAYGTTQDITRNSKLEAYPTDIYRIADHLAALIDRYAAFGNTIRESIDETDEAGDADTADLFTEVSRGIDKQLWFLEAHVQEPTGEIRDGDGKGAR</sequence>
<dbReference type="Gene3D" id="1.20.1260.10">
    <property type="match status" value="1"/>
</dbReference>